<evidence type="ECO:0000313" key="1">
    <source>
        <dbReference type="EMBL" id="UOR06110.1"/>
    </source>
</evidence>
<keyword evidence="2" id="KW-1185">Reference proteome</keyword>
<evidence type="ECO:0000313" key="2">
    <source>
        <dbReference type="Proteomes" id="UP000829925"/>
    </source>
</evidence>
<gene>
    <name evidence="1" type="ORF">MUN82_03195</name>
</gene>
<dbReference type="Proteomes" id="UP000829925">
    <property type="component" value="Chromosome"/>
</dbReference>
<organism evidence="1 2">
    <name type="scientific">Hymenobacter aerilatus</name>
    <dbReference type="NCBI Taxonomy" id="2932251"/>
    <lineage>
        <taxon>Bacteria</taxon>
        <taxon>Pseudomonadati</taxon>
        <taxon>Bacteroidota</taxon>
        <taxon>Cytophagia</taxon>
        <taxon>Cytophagales</taxon>
        <taxon>Hymenobacteraceae</taxon>
        <taxon>Hymenobacter</taxon>
    </lineage>
</organism>
<dbReference type="EMBL" id="CP095053">
    <property type="protein sequence ID" value="UOR06110.1"/>
    <property type="molecule type" value="Genomic_DNA"/>
</dbReference>
<accession>A0A8T9T0T1</accession>
<dbReference type="KEGG" id="haei:MUN82_03195"/>
<reference evidence="1 2" key="1">
    <citation type="submission" date="2022-04" db="EMBL/GenBank/DDBJ databases">
        <title>Hymenobacter sp. isolated from the air.</title>
        <authorList>
            <person name="Won M."/>
            <person name="Lee C.-M."/>
            <person name="Woen H.-Y."/>
            <person name="Kwon S.-W."/>
        </authorList>
    </citation>
    <scope>NUCLEOTIDE SEQUENCE [LARGE SCALE GENOMIC DNA]</scope>
    <source>
        <strain evidence="2">5413 J-13</strain>
    </source>
</reference>
<proteinExistence type="predicted"/>
<dbReference type="RefSeq" id="WP_245094939.1">
    <property type="nucleotide sequence ID" value="NZ_CP095053.1"/>
</dbReference>
<sequence>MDSKEYSITRKCKRCGNIDVFPLSKREAAFDLYNRYSLWYSECSNCNSTQCASLGRSYVYLDESLLREWAYSEALRVNEQDEEVILGDETISDVNALFDLLDDHSVLFTKKKIIIEALCVVLHDYLTGDGLEVSNTLAARVRAELIKRKPMVVDSEDWIMDYVKQAAFPYLGL</sequence>
<protein>
    <submittedName>
        <fullName evidence="1">Uncharacterized protein</fullName>
    </submittedName>
</protein>
<dbReference type="AlphaFoldDB" id="A0A8T9T0T1"/>
<name>A0A8T9T0T1_9BACT</name>